<proteinExistence type="predicted"/>
<gene>
    <name evidence="2" type="ORF">WJX81_004657</name>
</gene>
<comment type="caution">
    <text evidence="2">The sequence shown here is derived from an EMBL/GenBank/DDBJ whole genome shotgun (WGS) entry which is preliminary data.</text>
</comment>
<sequence>MTRDVTPPSQRWGQSYRCSNTSSPDDREPYGSTTGERPGTQQPAAGQAPCGHAACAGLPHCAAYLGNAVPPWYPAMQPKQAAAVTLTLPADAPEDAAATAKCLESTLELWEDWHAVRARRLPPDLASSELRKLATRTAGAVGAASQSAVTRQQMGELLHFASGVMREARQAQGAEFLELLADNLAAAGAGRGASLVSNIVTGGRQSMTGGAQQLSSTAAMRASLRARADAEARAKADAGAWARAVSWLQSRGGGWLGGVVGLGVGLVAYELLLRRGAGHLGAGLRSGVAGVAGAGGEGSRRKEALERRRREAFERRRHQCEAANARAREFIREQRANRVNFFWHNDPPPDTCAMPPEGLPWRPTFEEDWP</sequence>
<evidence type="ECO:0000256" key="1">
    <source>
        <dbReference type="SAM" id="MobiDB-lite"/>
    </source>
</evidence>
<protein>
    <submittedName>
        <fullName evidence="2">Uncharacterized protein</fullName>
    </submittedName>
</protein>
<dbReference type="EMBL" id="JALJOU010000031">
    <property type="protein sequence ID" value="KAK9834865.1"/>
    <property type="molecule type" value="Genomic_DNA"/>
</dbReference>
<organism evidence="2 3">
    <name type="scientific">Elliptochloris bilobata</name>
    <dbReference type="NCBI Taxonomy" id="381761"/>
    <lineage>
        <taxon>Eukaryota</taxon>
        <taxon>Viridiplantae</taxon>
        <taxon>Chlorophyta</taxon>
        <taxon>core chlorophytes</taxon>
        <taxon>Trebouxiophyceae</taxon>
        <taxon>Trebouxiophyceae incertae sedis</taxon>
        <taxon>Elliptochloris clade</taxon>
        <taxon>Elliptochloris</taxon>
    </lineage>
</organism>
<feature type="compositionally biased region" description="Polar residues" evidence="1">
    <location>
        <begin position="7"/>
        <end position="23"/>
    </location>
</feature>
<name>A0AAW1RMT4_9CHLO</name>
<dbReference type="Proteomes" id="UP001445335">
    <property type="component" value="Unassembled WGS sequence"/>
</dbReference>
<accession>A0AAW1RMT4</accession>
<reference evidence="2 3" key="1">
    <citation type="journal article" date="2024" name="Nat. Commun.">
        <title>Phylogenomics reveals the evolutionary origins of lichenization in chlorophyte algae.</title>
        <authorList>
            <person name="Puginier C."/>
            <person name="Libourel C."/>
            <person name="Otte J."/>
            <person name="Skaloud P."/>
            <person name="Haon M."/>
            <person name="Grisel S."/>
            <person name="Petersen M."/>
            <person name="Berrin J.G."/>
            <person name="Delaux P.M."/>
            <person name="Dal Grande F."/>
            <person name="Keller J."/>
        </authorList>
    </citation>
    <scope>NUCLEOTIDE SEQUENCE [LARGE SCALE GENOMIC DNA]</scope>
    <source>
        <strain evidence="2 3">SAG 245.80</strain>
    </source>
</reference>
<evidence type="ECO:0000313" key="3">
    <source>
        <dbReference type="Proteomes" id="UP001445335"/>
    </source>
</evidence>
<keyword evidence="3" id="KW-1185">Reference proteome</keyword>
<dbReference type="AlphaFoldDB" id="A0AAW1RMT4"/>
<feature type="region of interest" description="Disordered" evidence="1">
    <location>
        <begin position="1"/>
        <end position="49"/>
    </location>
</feature>
<feature type="compositionally biased region" description="Polar residues" evidence="1">
    <location>
        <begin position="31"/>
        <end position="44"/>
    </location>
</feature>
<evidence type="ECO:0000313" key="2">
    <source>
        <dbReference type="EMBL" id="KAK9834865.1"/>
    </source>
</evidence>